<sequence length="194" mass="20580">MFGSERGTPRSRRSTPGGRGNPLTDIERVAYPANGYPTSTEGRTASTDIEEAAMTQRPGEHLEEEPQSERGAPGSRDTGAEEPSAGDHRREGAFEDESTISSGEPGWQRPADAGGHGASSDEAAIPPYDDRQQEAKSPEHMRARAGDPDGAGQAQKSGVQHERPSESDPGVGPAHQGGTRRGEDHPPETTHPEK</sequence>
<dbReference type="EMBL" id="WUYZ01000002">
    <property type="protein sequence ID" value="NKS26430.1"/>
    <property type="molecule type" value="Genomic_DNA"/>
</dbReference>
<organism evidence="2 3">
    <name type="scientific">Rhodococcus hoagii</name>
    <name type="common">Corynebacterium equii</name>
    <dbReference type="NCBI Taxonomy" id="43767"/>
    <lineage>
        <taxon>Bacteria</taxon>
        <taxon>Bacillati</taxon>
        <taxon>Actinomycetota</taxon>
        <taxon>Actinomycetes</taxon>
        <taxon>Mycobacteriales</taxon>
        <taxon>Nocardiaceae</taxon>
        <taxon>Prescottella</taxon>
    </lineage>
</organism>
<reference evidence="2" key="1">
    <citation type="journal article" date="2020" name="Environ. Microbiol.">
        <title>The novel and transferable erm(51) gene confers Macrolides, Lincosamides, and Streptogramins B (MLSB) resistance to clonal Rhodococcus equi in the environment.</title>
        <authorList>
            <person name="Huber L."/>
            <person name="Giguere S."/>
            <person name="Slovis N.M."/>
            <person name="Alvarez-Narvaez S."/>
            <person name="Hart K.A."/>
            <person name="Greiter M."/>
            <person name="Morris E.R.A."/>
            <person name="Cohen N.D."/>
        </authorList>
    </citation>
    <scope>NUCLEOTIDE SEQUENCE</scope>
    <source>
        <strain evidence="2">Lh_141_1</strain>
    </source>
</reference>
<name>A0AAE4ZGP2_RHOHA</name>
<evidence type="ECO:0000313" key="3">
    <source>
        <dbReference type="Proteomes" id="UP000605618"/>
    </source>
</evidence>
<feature type="compositionally biased region" description="Basic and acidic residues" evidence="1">
    <location>
        <begin position="128"/>
        <end position="147"/>
    </location>
</feature>
<accession>A0AAE4ZGP2</accession>
<dbReference type="Proteomes" id="UP000605618">
    <property type="component" value="Unassembled WGS sequence"/>
</dbReference>
<evidence type="ECO:0000313" key="2">
    <source>
        <dbReference type="EMBL" id="NKS26430.1"/>
    </source>
</evidence>
<feature type="compositionally biased region" description="Polar residues" evidence="1">
    <location>
        <begin position="36"/>
        <end position="47"/>
    </location>
</feature>
<dbReference type="AlphaFoldDB" id="A0AAE4ZGP2"/>
<protein>
    <submittedName>
        <fullName evidence="2">Uncharacterized protein</fullName>
    </submittedName>
</protein>
<proteinExistence type="predicted"/>
<feature type="compositionally biased region" description="Basic and acidic residues" evidence="1">
    <location>
        <begin position="180"/>
        <end position="194"/>
    </location>
</feature>
<gene>
    <name evidence="2" type="ORF">GS505_11525</name>
</gene>
<feature type="region of interest" description="Disordered" evidence="1">
    <location>
        <begin position="1"/>
        <end position="194"/>
    </location>
</feature>
<comment type="caution">
    <text evidence="2">The sequence shown here is derived from an EMBL/GenBank/DDBJ whole genome shotgun (WGS) entry which is preliminary data.</text>
</comment>
<evidence type="ECO:0000256" key="1">
    <source>
        <dbReference type="SAM" id="MobiDB-lite"/>
    </source>
</evidence>